<proteinExistence type="predicted"/>
<keyword evidence="2" id="KW-1185">Reference proteome</keyword>
<evidence type="ECO:0000313" key="2">
    <source>
        <dbReference type="Proteomes" id="UP000054600"/>
    </source>
</evidence>
<dbReference type="AlphaFoldDB" id="A0A0W0Z3C8"/>
<dbReference type="Proteomes" id="UP000054600">
    <property type="component" value="Unassembled WGS sequence"/>
</dbReference>
<dbReference type="EMBL" id="LNYW01000021">
    <property type="protein sequence ID" value="KTD63470.1"/>
    <property type="molecule type" value="Genomic_DNA"/>
</dbReference>
<protein>
    <submittedName>
        <fullName evidence="1">Uncharacterized protein</fullName>
    </submittedName>
</protein>
<reference evidence="1 2" key="1">
    <citation type="submission" date="2015-11" db="EMBL/GenBank/DDBJ databases">
        <title>Genomic analysis of 38 Legionella species identifies large and diverse effector repertoires.</title>
        <authorList>
            <person name="Burstein D."/>
            <person name="Amaro F."/>
            <person name="Zusman T."/>
            <person name="Lifshitz Z."/>
            <person name="Cohen O."/>
            <person name="Gilbert J.A."/>
            <person name="Pupko T."/>
            <person name="Shuman H.A."/>
            <person name="Segal G."/>
        </authorList>
    </citation>
    <scope>NUCLEOTIDE SEQUENCE [LARGE SCALE GENOMIC DNA]</scope>
    <source>
        <strain evidence="1 2">ATCC 49655</strain>
    </source>
</reference>
<evidence type="ECO:0000313" key="1">
    <source>
        <dbReference type="EMBL" id="KTD63470.1"/>
    </source>
</evidence>
<name>A0A0W0Z3C8_9GAMM</name>
<dbReference type="PATRIC" id="fig|1122169.6.peg.795"/>
<accession>A0A0W0Z3C8</accession>
<organism evidence="1 2">
    <name type="scientific">Legionella shakespearei DSM 23087</name>
    <dbReference type="NCBI Taxonomy" id="1122169"/>
    <lineage>
        <taxon>Bacteria</taxon>
        <taxon>Pseudomonadati</taxon>
        <taxon>Pseudomonadota</taxon>
        <taxon>Gammaproteobacteria</taxon>
        <taxon>Legionellales</taxon>
        <taxon>Legionellaceae</taxon>
        <taxon>Legionella</taxon>
    </lineage>
</organism>
<comment type="caution">
    <text evidence="1">The sequence shown here is derived from an EMBL/GenBank/DDBJ whole genome shotgun (WGS) entry which is preliminary data.</text>
</comment>
<gene>
    <name evidence="1" type="ORF">Lsha_0694</name>
</gene>
<sequence length="81" mass="9428">MDLPIRIKSLLWGRVQIMWAEKIIESFNVDPKFWIDAINVVPVLRMKAGPCDYESEPLQLGSINVSISYYNYVKPKRNKSN</sequence>